<name>A0A0G4HCH8_9ALVE</name>
<dbReference type="SUPFAM" id="SSF50249">
    <property type="entry name" value="Nucleic acid-binding proteins"/>
    <property type="match status" value="1"/>
</dbReference>
<dbReference type="PROSITE" id="PS50886">
    <property type="entry name" value="TRBD"/>
    <property type="match status" value="1"/>
</dbReference>
<dbReference type="GO" id="GO:0032991">
    <property type="term" value="C:protein-containing complex"/>
    <property type="evidence" value="ECO:0007669"/>
    <property type="project" value="UniProtKB-ARBA"/>
</dbReference>
<organism evidence="10">
    <name type="scientific">Chromera velia CCMP2878</name>
    <dbReference type="NCBI Taxonomy" id="1169474"/>
    <lineage>
        <taxon>Eukaryota</taxon>
        <taxon>Sar</taxon>
        <taxon>Alveolata</taxon>
        <taxon>Colpodellida</taxon>
        <taxon>Chromeraceae</taxon>
        <taxon>Chromera</taxon>
    </lineage>
</organism>
<evidence type="ECO:0000256" key="1">
    <source>
        <dbReference type="ARBA" id="ARBA00004496"/>
    </source>
</evidence>
<dbReference type="EMBL" id="CDMZ01002266">
    <property type="protein sequence ID" value="CEM41584.1"/>
    <property type="molecule type" value="Genomic_DNA"/>
</dbReference>
<dbReference type="InterPro" id="IPR053836">
    <property type="entry name" value="Arc1-like_N"/>
</dbReference>
<dbReference type="GO" id="GO:0000049">
    <property type="term" value="F:tRNA binding"/>
    <property type="evidence" value="ECO:0007669"/>
    <property type="project" value="UniProtKB-UniRule"/>
</dbReference>
<dbReference type="PhylomeDB" id="A0A0G4HCH8"/>
<evidence type="ECO:0000256" key="4">
    <source>
        <dbReference type="ARBA" id="ARBA00022884"/>
    </source>
</evidence>
<keyword evidence="2" id="KW-0963">Cytoplasm</keyword>
<evidence type="ECO:0000256" key="6">
    <source>
        <dbReference type="PROSITE-ProRule" id="PRU00209"/>
    </source>
</evidence>
<gene>
    <name evidence="10" type="ORF">Cvel_26126</name>
</gene>
<accession>A0A0G4HCH8</accession>
<feature type="domain" description="TRNA-binding" evidence="9">
    <location>
        <begin position="255"/>
        <end position="358"/>
    </location>
</feature>
<dbReference type="PANTHER" id="PTHR11586">
    <property type="entry name" value="TRNA-AMINOACYLATION COFACTOR ARC1 FAMILY MEMBER"/>
    <property type="match status" value="1"/>
</dbReference>
<dbReference type="InterPro" id="IPR012340">
    <property type="entry name" value="NA-bd_OB-fold"/>
</dbReference>
<evidence type="ECO:0000256" key="5">
    <source>
        <dbReference type="ARBA" id="ARBA00022917"/>
    </source>
</evidence>
<dbReference type="InterPro" id="IPR010987">
    <property type="entry name" value="Glutathione-S-Trfase_C-like"/>
</dbReference>
<dbReference type="SUPFAM" id="SSF47616">
    <property type="entry name" value="GST C-terminal domain-like"/>
    <property type="match status" value="1"/>
</dbReference>
<protein>
    <recommendedName>
        <fullName evidence="11">tRNA-binding domain-containing protein</fullName>
    </recommendedName>
</protein>
<evidence type="ECO:0000256" key="2">
    <source>
        <dbReference type="ARBA" id="ARBA00022490"/>
    </source>
</evidence>
<reference evidence="10" key="1">
    <citation type="submission" date="2014-11" db="EMBL/GenBank/DDBJ databases">
        <authorList>
            <person name="Otto D Thomas"/>
            <person name="Naeem Raeece"/>
        </authorList>
    </citation>
    <scope>NUCLEOTIDE SEQUENCE</scope>
</reference>
<dbReference type="PROSITE" id="PS50405">
    <property type="entry name" value="GST_CTER"/>
    <property type="match status" value="1"/>
</dbReference>
<dbReference type="Pfam" id="PF01588">
    <property type="entry name" value="tRNA_bind"/>
    <property type="match status" value="1"/>
</dbReference>
<dbReference type="FunFam" id="2.40.50.140:FF:000047">
    <property type="entry name" value="tyrosine--tRNA ligase, cytoplasmic isoform X2"/>
    <property type="match status" value="1"/>
</dbReference>
<dbReference type="InterPro" id="IPR051270">
    <property type="entry name" value="Tyrosine-tRNA_ligase_regulator"/>
</dbReference>
<keyword evidence="5" id="KW-0648">Protein biosynthesis</keyword>
<evidence type="ECO:0000259" key="8">
    <source>
        <dbReference type="PROSITE" id="PS50405"/>
    </source>
</evidence>
<dbReference type="Pfam" id="PF21972">
    <property type="entry name" value="Arc1p_N_like"/>
    <property type="match status" value="1"/>
</dbReference>
<sequence length="417" mass="45196">MELVIDGSPTGRVLGLVANYLRLSSDKVVSVCKFSDATKKLLNLPELPRLYTKDAKVLTQPLTILDYLASKSKFATIVQNPDTYGRAQVDQWLDFALKHQFSFQPDDKDKEALAALNAHLLTRTFIASTSNLTLADLALFPSVHAWMKKASPEARLEMCNLTRWFDHLQHLAGVLECSDGLDLVPISQDASPKKEKDKAQKEGKGKGEADKAAAAAAEGGEGKKKKEGKEKKGGDAGGKGGGGGKAAGDDRPLGDVTRLEVRVGKIVKVWKHPEADKLWCEEIDIGEEKPRQIASGLVGFVPEEGMMNARVLVLANLKARPLVGFPSHGMVLCAKSDDGKKVELVRPPEGAKIGELVKWPGHDGEPEPQLNPKKKAFEEIQPQFRTDEKKTALFKDAPFTTSAGPCTVDSITNGSIS</sequence>
<dbReference type="InterPro" id="IPR002547">
    <property type="entry name" value="tRNA-bd_dom"/>
</dbReference>
<feature type="compositionally biased region" description="Basic and acidic residues" evidence="7">
    <location>
        <begin position="191"/>
        <end position="211"/>
    </location>
</feature>
<dbReference type="AlphaFoldDB" id="A0A0G4HCH8"/>
<evidence type="ECO:0000259" key="9">
    <source>
        <dbReference type="PROSITE" id="PS50886"/>
    </source>
</evidence>
<keyword evidence="3 6" id="KW-0820">tRNA-binding</keyword>
<feature type="compositionally biased region" description="Gly residues" evidence="7">
    <location>
        <begin position="235"/>
        <end position="246"/>
    </location>
</feature>
<evidence type="ECO:0000256" key="3">
    <source>
        <dbReference type="ARBA" id="ARBA00022555"/>
    </source>
</evidence>
<dbReference type="CDD" id="cd10289">
    <property type="entry name" value="GST_C_AaRS_like"/>
    <property type="match status" value="1"/>
</dbReference>
<feature type="compositionally biased region" description="Basic and acidic residues" evidence="7">
    <location>
        <begin position="220"/>
        <end position="234"/>
    </location>
</feature>
<evidence type="ECO:0000256" key="7">
    <source>
        <dbReference type="SAM" id="MobiDB-lite"/>
    </source>
</evidence>
<proteinExistence type="predicted"/>
<dbReference type="Gene3D" id="1.20.1050.10">
    <property type="match status" value="1"/>
</dbReference>
<dbReference type="PANTHER" id="PTHR11586:SF33">
    <property type="entry name" value="AMINOACYL TRNA SYNTHASE COMPLEX-INTERACTING MULTIFUNCTIONAL PROTEIN 1"/>
    <property type="match status" value="1"/>
</dbReference>
<comment type="subcellular location">
    <subcellularLocation>
        <location evidence="1">Cytoplasm</location>
    </subcellularLocation>
</comment>
<dbReference type="InterPro" id="IPR036282">
    <property type="entry name" value="Glutathione-S-Trfase_C_sf"/>
</dbReference>
<feature type="region of interest" description="Disordered" evidence="7">
    <location>
        <begin position="186"/>
        <end position="252"/>
    </location>
</feature>
<feature type="domain" description="GST C-terminal" evidence="8">
    <location>
        <begin position="51"/>
        <end position="193"/>
    </location>
</feature>
<dbReference type="Gene3D" id="2.40.50.140">
    <property type="entry name" value="Nucleic acid-binding proteins"/>
    <property type="match status" value="1"/>
</dbReference>
<dbReference type="CDD" id="cd02799">
    <property type="entry name" value="tRNA_bind_EMAP-II_like"/>
    <property type="match status" value="1"/>
</dbReference>
<dbReference type="VEuPathDB" id="CryptoDB:Cvel_26126"/>
<dbReference type="GO" id="GO:0006412">
    <property type="term" value="P:translation"/>
    <property type="evidence" value="ECO:0007669"/>
    <property type="project" value="UniProtKB-KW"/>
</dbReference>
<evidence type="ECO:0000313" key="10">
    <source>
        <dbReference type="EMBL" id="CEM41584.1"/>
    </source>
</evidence>
<evidence type="ECO:0008006" key="11">
    <source>
        <dbReference type="Google" id="ProtNLM"/>
    </source>
</evidence>
<keyword evidence="4 6" id="KW-0694">RNA-binding</keyword>
<dbReference type="GO" id="GO:0005737">
    <property type="term" value="C:cytoplasm"/>
    <property type="evidence" value="ECO:0007669"/>
    <property type="project" value="UniProtKB-SubCell"/>
</dbReference>